<evidence type="ECO:0000256" key="4">
    <source>
        <dbReference type="ARBA" id="ARBA00022840"/>
    </source>
</evidence>
<evidence type="ECO:0000259" key="8">
    <source>
        <dbReference type="Pfam" id="PF07685"/>
    </source>
</evidence>
<proteinExistence type="inferred from homology"/>
<dbReference type="InterPro" id="IPR027417">
    <property type="entry name" value="P-loop_NTPase"/>
</dbReference>
<dbReference type="PROSITE" id="PS51274">
    <property type="entry name" value="GATASE_COBBQ"/>
    <property type="match status" value="1"/>
</dbReference>
<dbReference type="Gene3D" id="3.40.50.300">
    <property type="entry name" value="P-loop containing nucleotide triphosphate hydrolases"/>
    <property type="match status" value="1"/>
</dbReference>
<dbReference type="PANTHER" id="PTHR43873:SF1">
    <property type="entry name" value="COBYRINATE A,C-DIAMIDE SYNTHASE"/>
    <property type="match status" value="1"/>
</dbReference>
<dbReference type="InterPro" id="IPR002586">
    <property type="entry name" value="CobQ/CobB/MinD/ParA_Nub-bd_dom"/>
</dbReference>
<evidence type="ECO:0000256" key="3">
    <source>
        <dbReference type="ARBA" id="ARBA00022741"/>
    </source>
</evidence>
<dbReference type="InterPro" id="IPR029062">
    <property type="entry name" value="Class_I_gatase-like"/>
</dbReference>
<dbReference type="AlphaFoldDB" id="A0A381NIN8"/>
<dbReference type="CDD" id="cd05388">
    <property type="entry name" value="CobB_N"/>
    <property type="match status" value="1"/>
</dbReference>
<keyword evidence="4" id="KW-0067">ATP-binding</keyword>
<evidence type="ECO:0000256" key="6">
    <source>
        <dbReference type="ARBA" id="ARBA00022962"/>
    </source>
</evidence>
<sequence>MEETNTSRLLISAPQKSAGKTTVSLGILHNLQQEGVKVQSFKKGPDYIDPMWLKLASGTECHNLDPYLLGEEGCLDSFGRYSTKTDMALIEGNHGLHDGMSLDGFDSSAGLAKMLQSPVLLVINSRGMGRGAAAVVTGMQKMQPEPNIVGVLLNQVRSARQQEKQKSAIEKFCGIPVVGSIPIDEAVTIPERHLGLTTVDEMGSAREIISRAGELVAQHCDMDAIKSMFKATPLHTGSLDRKPLIPEYASVKIGIFYDPTFCFYYPENLAALRENGAELVLIDSLQDNSLPDLDGLYIGGGFPESFFEELSANRKLLLEVKERVRSGIPVYAECGGLIYLCETAHFKGKKFKLAGVLPFEIGYQINPVGYGYLSLKSRCQSRWFDEGALVKAHEFHYSKPLSTSGTKPSLSATTSEDRYQFKVIRGYGIDGKQDGILHQNIFASFAHLHAAVNPQWARGFVELATEYQR</sequence>
<feature type="domain" description="CobQ/CobB/MinD/ParA nucleotide binding" evidence="7">
    <location>
        <begin position="18"/>
        <end position="194"/>
    </location>
</feature>
<name>A0A381NIN8_9ZZZZ</name>
<dbReference type="InterPro" id="IPR004484">
    <property type="entry name" value="CbiA/CobB_synth"/>
</dbReference>
<dbReference type="HAMAP" id="MF_00027">
    <property type="entry name" value="CobB_CbiA"/>
    <property type="match status" value="1"/>
</dbReference>
<keyword evidence="6" id="KW-0315">Glutamine amidotransferase</keyword>
<reference evidence="9" key="1">
    <citation type="submission" date="2018-05" db="EMBL/GenBank/DDBJ databases">
        <authorList>
            <person name="Lanie J.A."/>
            <person name="Ng W.-L."/>
            <person name="Kazmierczak K.M."/>
            <person name="Andrzejewski T.M."/>
            <person name="Davidsen T.M."/>
            <person name="Wayne K.J."/>
            <person name="Tettelin H."/>
            <person name="Glass J.I."/>
            <person name="Rusch D."/>
            <person name="Podicherti R."/>
            <person name="Tsui H.-C.T."/>
            <person name="Winkler M.E."/>
        </authorList>
    </citation>
    <scope>NUCLEOTIDE SEQUENCE</scope>
</reference>
<dbReference type="GO" id="GO:0042242">
    <property type="term" value="F:cobyrinic acid a,c-diamide synthase activity"/>
    <property type="evidence" value="ECO:0007669"/>
    <property type="project" value="InterPro"/>
</dbReference>
<keyword evidence="5" id="KW-0460">Magnesium</keyword>
<keyword evidence="2" id="KW-0436">Ligase</keyword>
<dbReference type="NCBIfam" id="TIGR00379">
    <property type="entry name" value="cobB"/>
    <property type="match status" value="1"/>
</dbReference>
<evidence type="ECO:0000256" key="5">
    <source>
        <dbReference type="ARBA" id="ARBA00022842"/>
    </source>
</evidence>
<gene>
    <name evidence="9" type="ORF">METZ01_LOCUS7113</name>
</gene>
<dbReference type="Pfam" id="PF07685">
    <property type="entry name" value="GATase_3"/>
    <property type="match status" value="1"/>
</dbReference>
<feature type="domain" description="CobB/CobQ-like glutamine amidotransferase" evidence="8">
    <location>
        <begin position="252"/>
        <end position="451"/>
    </location>
</feature>
<dbReference type="EMBL" id="UINC01000377">
    <property type="protein sequence ID" value="SUZ54259.1"/>
    <property type="molecule type" value="Genomic_DNA"/>
</dbReference>
<evidence type="ECO:0000259" key="7">
    <source>
        <dbReference type="Pfam" id="PF01656"/>
    </source>
</evidence>
<evidence type="ECO:0000256" key="1">
    <source>
        <dbReference type="ARBA" id="ARBA00001946"/>
    </source>
</evidence>
<dbReference type="GO" id="GO:0005524">
    <property type="term" value="F:ATP binding"/>
    <property type="evidence" value="ECO:0007669"/>
    <property type="project" value="UniProtKB-KW"/>
</dbReference>
<keyword evidence="3" id="KW-0547">Nucleotide-binding</keyword>
<dbReference type="Pfam" id="PF01656">
    <property type="entry name" value="CbiA"/>
    <property type="match status" value="1"/>
</dbReference>
<organism evidence="9">
    <name type="scientific">marine metagenome</name>
    <dbReference type="NCBI Taxonomy" id="408172"/>
    <lineage>
        <taxon>unclassified sequences</taxon>
        <taxon>metagenomes</taxon>
        <taxon>ecological metagenomes</taxon>
    </lineage>
</organism>
<dbReference type="SUPFAM" id="SSF52540">
    <property type="entry name" value="P-loop containing nucleoside triphosphate hydrolases"/>
    <property type="match status" value="1"/>
</dbReference>
<dbReference type="PANTHER" id="PTHR43873">
    <property type="entry name" value="COBYRINATE A,C-DIAMIDE SYNTHASE"/>
    <property type="match status" value="1"/>
</dbReference>
<dbReference type="Gene3D" id="3.40.50.880">
    <property type="match status" value="1"/>
</dbReference>
<dbReference type="SUPFAM" id="SSF52317">
    <property type="entry name" value="Class I glutamine amidotransferase-like"/>
    <property type="match status" value="1"/>
</dbReference>
<dbReference type="CDD" id="cd03130">
    <property type="entry name" value="GATase1_CobB"/>
    <property type="match status" value="1"/>
</dbReference>
<protein>
    <submittedName>
        <fullName evidence="9">Uncharacterized protein</fullName>
    </submittedName>
</protein>
<evidence type="ECO:0000256" key="2">
    <source>
        <dbReference type="ARBA" id="ARBA00022598"/>
    </source>
</evidence>
<accession>A0A381NIN8</accession>
<dbReference type="InterPro" id="IPR011698">
    <property type="entry name" value="GATase_3"/>
</dbReference>
<comment type="cofactor">
    <cofactor evidence="1">
        <name>Mg(2+)</name>
        <dbReference type="ChEBI" id="CHEBI:18420"/>
    </cofactor>
</comment>
<dbReference type="NCBIfam" id="NF002204">
    <property type="entry name" value="PRK01077.1"/>
    <property type="match status" value="1"/>
</dbReference>
<evidence type="ECO:0000313" key="9">
    <source>
        <dbReference type="EMBL" id="SUZ54259.1"/>
    </source>
</evidence>